<evidence type="ECO:0000313" key="2">
    <source>
        <dbReference type="Proteomes" id="UP001106592"/>
    </source>
</evidence>
<reference evidence="1" key="2">
    <citation type="journal article" date="2023" name="Plant Pathol.">
        <title>Dismantling and reorganizing Pseudomonas marginalis sensu#lato.</title>
        <authorList>
            <person name="Sawada H."/>
            <person name="Fujikawa T."/>
            <person name="Satou M."/>
        </authorList>
    </citation>
    <scope>NUCLEOTIDE SEQUENCE</scope>
    <source>
        <strain evidence="1">MAFF 301350</strain>
    </source>
</reference>
<dbReference type="AlphaFoldDB" id="A0A9Q3AG88"/>
<reference evidence="1" key="1">
    <citation type="journal article" date="2022" name="Int. J. Syst. Evol. Microbiol.">
        <title>Pseudomonas aegrilactucae sp. nov. and Pseudomonas morbosilactucae sp. nov., pathogens causing bacterial rot of lettuce in Japan.</title>
        <authorList>
            <person name="Sawada H."/>
            <person name="Fujikawa T."/>
            <person name="Satou M."/>
        </authorList>
    </citation>
    <scope>NUCLEOTIDE SEQUENCE</scope>
    <source>
        <strain evidence="1">MAFF 301350</strain>
    </source>
</reference>
<name>A0A9Q3AG88_9PSED</name>
<comment type="caution">
    <text evidence="1">The sequence shown here is derived from an EMBL/GenBank/DDBJ whole genome shotgun (WGS) entry which is preliminary data.</text>
</comment>
<organism evidence="1 2">
    <name type="scientific">Pseudomonas aegrilactucae</name>
    <dbReference type="NCBI Taxonomy" id="2854028"/>
    <lineage>
        <taxon>Bacteria</taxon>
        <taxon>Pseudomonadati</taxon>
        <taxon>Pseudomonadota</taxon>
        <taxon>Gammaproteobacteria</taxon>
        <taxon>Pseudomonadales</taxon>
        <taxon>Pseudomonadaceae</taxon>
        <taxon>Pseudomonas</taxon>
    </lineage>
</organism>
<accession>A0A9Q3AG88</accession>
<sequence length="368" mass="40203">MPRSTDRKNGVVLLDTRQNTPEHEHSVHLKLADGLARLLDTEVVDAATSAQRDSLYYLPTETLIDPTRHAALGVRSIADFFGGMVQHPYMATKAISHPLPAHAAFPLGWTDDFARQASEALLRGYTVFSREDALRAGDLLLHDGPIRLKPVRATAGRGQTVLTDIHELPALVDQLDRQELAVWGLVLEENLDDVTTFSVGQALVAGITCSYYGTQQLTQDHDGVSVYGGSDLVLVRGGYDALLQLALDEPQRLAITQACTYEQAALATLPGFIASRRNYDVACGVTYEGHRRSGVLEQSWRIGGASSAELLALQALADDPALQRVCASTHEVFGEVDLPADATLFYQGDDREVGRISKYARIRTYDHP</sequence>
<dbReference type="InterPro" id="IPR021519">
    <property type="entry name" value="DUF3182"/>
</dbReference>
<dbReference type="Proteomes" id="UP001106592">
    <property type="component" value="Unassembled WGS sequence"/>
</dbReference>
<keyword evidence="2" id="KW-1185">Reference proteome</keyword>
<dbReference type="Pfam" id="PF11379">
    <property type="entry name" value="DUF3182"/>
    <property type="match status" value="1"/>
</dbReference>
<dbReference type="EMBL" id="JAHTBI010000123">
    <property type="protein sequence ID" value="MBV6290314.1"/>
    <property type="molecule type" value="Genomic_DNA"/>
</dbReference>
<evidence type="ECO:0000313" key="1">
    <source>
        <dbReference type="EMBL" id="MBV6290314.1"/>
    </source>
</evidence>
<gene>
    <name evidence="1" type="ORF">KUO17_25380</name>
</gene>
<protein>
    <submittedName>
        <fullName evidence="1">DUF3182 family protein</fullName>
    </submittedName>
</protein>
<proteinExistence type="predicted"/>